<evidence type="ECO:0000256" key="2">
    <source>
        <dbReference type="ARBA" id="ARBA00022448"/>
    </source>
</evidence>
<dbReference type="InterPro" id="IPR023996">
    <property type="entry name" value="TonB-dep_OMP_SusC/RagA"/>
</dbReference>
<evidence type="ECO:0000313" key="11">
    <source>
        <dbReference type="Proteomes" id="UP000293874"/>
    </source>
</evidence>
<keyword evidence="2 7" id="KW-0813">Transport</keyword>
<dbReference type="NCBIfam" id="TIGR04057">
    <property type="entry name" value="SusC_RagA_signa"/>
    <property type="match status" value="1"/>
</dbReference>
<dbReference type="InterPro" id="IPR008969">
    <property type="entry name" value="CarboxyPept-like_regulatory"/>
</dbReference>
<organism evidence="10 11">
    <name type="scientific">Pseudobacter ginsenosidimutans</name>
    <dbReference type="NCBI Taxonomy" id="661488"/>
    <lineage>
        <taxon>Bacteria</taxon>
        <taxon>Pseudomonadati</taxon>
        <taxon>Bacteroidota</taxon>
        <taxon>Chitinophagia</taxon>
        <taxon>Chitinophagales</taxon>
        <taxon>Chitinophagaceae</taxon>
        <taxon>Pseudobacter</taxon>
    </lineage>
</organism>
<dbReference type="Proteomes" id="UP000293874">
    <property type="component" value="Unassembled WGS sequence"/>
</dbReference>
<dbReference type="SUPFAM" id="SSF56935">
    <property type="entry name" value="Porins"/>
    <property type="match status" value="1"/>
</dbReference>
<evidence type="ECO:0000256" key="3">
    <source>
        <dbReference type="ARBA" id="ARBA00022452"/>
    </source>
</evidence>
<dbReference type="SUPFAM" id="SSF49464">
    <property type="entry name" value="Carboxypeptidase regulatory domain-like"/>
    <property type="match status" value="1"/>
</dbReference>
<feature type="domain" description="Secretin/TonB short N-terminal" evidence="8">
    <location>
        <begin position="70"/>
        <end position="118"/>
    </location>
</feature>
<dbReference type="Pfam" id="PF07715">
    <property type="entry name" value="Plug"/>
    <property type="match status" value="1"/>
</dbReference>
<keyword evidence="6 7" id="KW-0998">Cell outer membrane</keyword>
<evidence type="ECO:0000259" key="9">
    <source>
        <dbReference type="Pfam" id="PF07715"/>
    </source>
</evidence>
<dbReference type="InterPro" id="IPR012910">
    <property type="entry name" value="Plug_dom"/>
</dbReference>
<keyword evidence="5 7" id="KW-0472">Membrane</keyword>
<dbReference type="NCBIfam" id="TIGR04056">
    <property type="entry name" value="OMP_RagA_SusC"/>
    <property type="match status" value="1"/>
</dbReference>
<dbReference type="InterPro" id="IPR037066">
    <property type="entry name" value="Plug_dom_sf"/>
</dbReference>
<keyword evidence="4 7" id="KW-0812">Transmembrane</keyword>
<evidence type="ECO:0000259" key="8">
    <source>
        <dbReference type="Pfam" id="PF07660"/>
    </source>
</evidence>
<dbReference type="AlphaFoldDB" id="A0A4Q7MB57"/>
<proteinExistence type="inferred from homology"/>
<dbReference type="EMBL" id="SGXA01000005">
    <property type="protein sequence ID" value="RZS65435.1"/>
    <property type="molecule type" value="Genomic_DNA"/>
</dbReference>
<dbReference type="Gene3D" id="2.40.170.20">
    <property type="entry name" value="TonB-dependent receptor, beta-barrel domain"/>
    <property type="match status" value="1"/>
</dbReference>
<evidence type="ECO:0000256" key="6">
    <source>
        <dbReference type="ARBA" id="ARBA00023237"/>
    </source>
</evidence>
<dbReference type="RefSeq" id="WP_130544102.1">
    <property type="nucleotide sequence ID" value="NZ_SGXA01000005.1"/>
</dbReference>
<dbReference type="InterPro" id="IPR036942">
    <property type="entry name" value="Beta-barrel_TonB_sf"/>
</dbReference>
<name>A0A4Q7MB57_9BACT</name>
<dbReference type="InterPro" id="IPR011662">
    <property type="entry name" value="Secretin/TonB_short_N"/>
</dbReference>
<dbReference type="GO" id="GO:0009279">
    <property type="term" value="C:cell outer membrane"/>
    <property type="evidence" value="ECO:0007669"/>
    <property type="project" value="UniProtKB-SubCell"/>
</dbReference>
<keyword evidence="3 7" id="KW-1134">Transmembrane beta strand</keyword>
<dbReference type="InterPro" id="IPR039426">
    <property type="entry name" value="TonB-dep_rcpt-like"/>
</dbReference>
<reference evidence="10 11" key="1">
    <citation type="submission" date="2019-02" db="EMBL/GenBank/DDBJ databases">
        <title>Genomic Encyclopedia of Type Strains, Phase IV (KMG-IV): sequencing the most valuable type-strain genomes for metagenomic binning, comparative biology and taxonomic classification.</title>
        <authorList>
            <person name="Goeker M."/>
        </authorList>
    </citation>
    <scope>NUCLEOTIDE SEQUENCE [LARGE SCALE GENOMIC DNA]</scope>
    <source>
        <strain evidence="10 11">DSM 18116</strain>
    </source>
</reference>
<dbReference type="Gene3D" id="2.170.130.10">
    <property type="entry name" value="TonB-dependent receptor, plug domain"/>
    <property type="match status" value="1"/>
</dbReference>
<accession>A0A4Q7MB57</accession>
<comment type="caution">
    <text evidence="10">The sequence shown here is derived from an EMBL/GenBank/DDBJ whole genome shotgun (WGS) entry which is preliminary data.</text>
</comment>
<comment type="subcellular location">
    <subcellularLocation>
        <location evidence="1 7">Cell outer membrane</location>
        <topology evidence="1 7">Multi-pass membrane protein</topology>
    </subcellularLocation>
</comment>
<evidence type="ECO:0000256" key="4">
    <source>
        <dbReference type="ARBA" id="ARBA00022692"/>
    </source>
</evidence>
<dbReference type="Pfam" id="PF13715">
    <property type="entry name" value="CarbopepD_reg_2"/>
    <property type="match status" value="1"/>
</dbReference>
<evidence type="ECO:0000256" key="7">
    <source>
        <dbReference type="PROSITE-ProRule" id="PRU01360"/>
    </source>
</evidence>
<dbReference type="Pfam" id="PF07660">
    <property type="entry name" value="STN"/>
    <property type="match status" value="1"/>
</dbReference>
<protein>
    <submittedName>
        <fullName evidence="10">TonB-linked SusC/RagA family outer membrane protein</fullName>
    </submittedName>
</protein>
<gene>
    <name evidence="10" type="ORF">EV199_5608</name>
</gene>
<comment type="similarity">
    <text evidence="7">Belongs to the TonB-dependent receptor family.</text>
</comment>
<keyword evidence="11" id="KW-1185">Reference proteome</keyword>
<dbReference type="InterPro" id="IPR023997">
    <property type="entry name" value="TonB-dep_OMP_SusC/RagA_CS"/>
</dbReference>
<evidence type="ECO:0000256" key="5">
    <source>
        <dbReference type="ARBA" id="ARBA00023136"/>
    </source>
</evidence>
<sequence>MQKTAFCGGAARGGYRRITKTLLVMKLTTVLLLAAMVNVSAKSFSQNISFSGKDVPLKEVFNAVKKQSGYVFLYTEDVLRLSNPVSVSVSNFPLDQFLERVFASQPLDYRIDGRSIFINLKERTVSSPPEKPAPERISKVATDNFIPVRGRILDEEGKPLTGATILIKGGKSATITDAEGMFTVQAEIGQLIHISFVGRGSVELKLVSASSIIVVATDLQLDEEEGKTKTSVPVIGQTIPLRSNSFTITLPKFSSKLDEMVVIAYGTNTQRYNVGNVTTVTAKDIAKSPVTDPLLALQGRVPGMTINQVTGVPGSEVKVNIRGLNSLTAGSNPLFIVDGVPYSQNVVNTVGYGAQQGASALNFINPADIESISVLKDADATAIYGSRGANGVVLITTKKAKAGDMRVDLNVYHGVQSIPLKKIRLMNNSQYLAMRREAFYQDSMAAPAANIKPTIDNAPDLVFWDTAYQMDLKKIAIGNNASTTNASLSISGGNEQVQYLLGATYNRQTTSFPGNHYQQNATIRFALSGVSLNKKFRTSLSGSYNFIDQNLPNLDLTMIAMRTPPNFPPFLNPDGTLNFAPNPITGRTTTRSPHQYAQMIGGRENPARSNNLVASLDLNYTILPGLVVKTTMGYNKQTSTPSVFVYSYIWDPADGPHSADASYGNGIGDSWIVEPQLSYTKQIGNGKLLFLLGSSFQVLKQSAQHTGIHNITSDLMIRNLSGGVSSVYGSSSEYRYTAAFSKINYELAGKYLLNISLRRDGSSRFGDDRKFSNFWAAGAGWIFSEERAIRDALPVLSYGKLRASYGITGNDQIGDYGYLDRYQIIDSWNGGGSIYQGAIGLAQVSLFNPNYEWEKTTKLEFGLEAGFFKDRLLVNFSHYINKSSNQLQSLTLPGMVGATTVSGNIPATIQNKGLEIMLSTDNVHSKDFNWRSTFNISFQQNRLLEYTGTDSRFQQMVGKSLSIVYLSHYLGVDPAQGRFLFADAEGKPVYADGAVDPRAVAIDLAPRFFGGLENTFTYKRFTASVFFQYTKQKGPDASMGDPAYSPGGIFNQWTYLAEDRWHKPGDIAKRPRYSQNGSLNYDNSIFFNSDGAYTDASYIRCKNISLSWELPDNWTNKVWLKRCRLYIQVHNAFTITQYKGSDPETLSYNNLPPLRIYTGGIQLSL</sequence>
<evidence type="ECO:0000256" key="1">
    <source>
        <dbReference type="ARBA" id="ARBA00004571"/>
    </source>
</evidence>
<dbReference type="PROSITE" id="PS52016">
    <property type="entry name" value="TONB_DEPENDENT_REC_3"/>
    <property type="match status" value="1"/>
</dbReference>
<feature type="domain" description="TonB-dependent receptor plug" evidence="9">
    <location>
        <begin position="274"/>
        <end position="392"/>
    </location>
</feature>
<evidence type="ECO:0000313" key="10">
    <source>
        <dbReference type="EMBL" id="RZS65435.1"/>
    </source>
</evidence>